<accession>A0ABQ8CGG3</accession>
<dbReference type="InterPro" id="IPR001806">
    <property type="entry name" value="Small_GTPase"/>
</dbReference>
<dbReference type="PROSITE" id="PS51420">
    <property type="entry name" value="RHO"/>
    <property type="match status" value="1"/>
</dbReference>
<comment type="caution">
    <text evidence="9">The sequence shown here is derived from an EMBL/GenBank/DDBJ whole genome shotgun (WGS) entry which is preliminary data.</text>
</comment>
<dbReference type="Gene3D" id="3.40.50.300">
    <property type="entry name" value="P-loop containing nucleotide triphosphate hydrolases"/>
    <property type="match status" value="1"/>
</dbReference>
<keyword evidence="2" id="KW-0488">Methylation</keyword>
<dbReference type="PANTHER" id="PTHR47981">
    <property type="entry name" value="RAB FAMILY"/>
    <property type="match status" value="1"/>
</dbReference>
<evidence type="ECO:0000256" key="7">
    <source>
        <dbReference type="ARBA" id="ARBA00023289"/>
    </source>
</evidence>
<evidence type="ECO:0000256" key="1">
    <source>
        <dbReference type="ARBA" id="ARBA00006270"/>
    </source>
</evidence>
<keyword evidence="10" id="KW-1185">Reference proteome</keyword>
<evidence type="ECO:0000256" key="3">
    <source>
        <dbReference type="ARBA" id="ARBA00022741"/>
    </source>
</evidence>
<keyword evidence="5" id="KW-0342">GTP-binding</keyword>
<comment type="subcellular location">
    <subcellularLocation>
        <location evidence="8">Endomembrane system</location>
        <topology evidence="8">Lipid-anchor</topology>
        <orientation evidence="8">Cytoplasmic side</orientation>
    </subcellularLocation>
</comment>
<dbReference type="PANTHER" id="PTHR47981:SF2">
    <property type="entry name" value="RAS-RELATED PROTEIN RABG3B"/>
    <property type="match status" value="1"/>
</dbReference>
<dbReference type="SMART" id="SM00175">
    <property type="entry name" value="RAB"/>
    <property type="match status" value="1"/>
</dbReference>
<evidence type="ECO:0000256" key="5">
    <source>
        <dbReference type="ARBA" id="ARBA00023134"/>
    </source>
</evidence>
<evidence type="ECO:0000256" key="2">
    <source>
        <dbReference type="ARBA" id="ARBA00022481"/>
    </source>
</evidence>
<protein>
    <submittedName>
        <fullName evidence="9">Uncharacterized protein</fullName>
    </submittedName>
</protein>
<reference evidence="9 10" key="1">
    <citation type="submission" date="2021-05" db="EMBL/GenBank/DDBJ databases">
        <title>Genome Assembly of Synthetic Allotetraploid Brassica napus Reveals Homoeologous Exchanges between Subgenomes.</title>
        <authorList>
            <person name="Davis J.T."/>
        </authorList>
    </citation>
    <scope>NUCLEOTIDE SEQUENCE [LARGE SCALE GENOMIC DNA]</scope>
    <source>
        <strain evidence="10">cv. Da-Ae</strain>
        <tissue evidence="9">Seedling</tissue>
    </source>
</reference>
<dbReference type="InterPro" id="IPR027417">
    <property type="entry name" value="P-loop_NTPase"/>
</dbReference>
<dbReference type="CDD" id="cd01862">
    <property type="entry name" value="Rab7"/>
    <property type="match status" value="1"/>
</dbReference>
<keyword evidence="6" id="KW-0449">Lipoprotein</keyword>
<dbReference type="SUPFAM" id="SSF52540">
    <property type="entry name" value="P-loop containing nucleoside triphosphate hydrolases"/>
    <property type="match status" value="1"/>
</dbReference>
<evidence type="ECO:0000256" key="4">
    <source>
        <dbReference type="ARBA" id="ARBA00022927"/>
    </source>
</evidence>
<gene>
    <name evidence="9" type="ORF">HID58_030613</name>
</gene>
<evidence type="ECO:0000313" key="9">
    <source>
        <dbReference type="EMBL" id="KAH0916167.1"/>
    </source>
</evidence>
<dbReference type="Pfam" id="PF00071">
    <property type="entry name" value="Ras"/>
    <property type="match status" value="1"/>
</dbReference>
<dbReference type="EMBL" id="JAGKQM010000008">
    <property type="protein sequence ID" value="KAH0916167.1"/>
    <property type="molecule type" value="Genomic_DNA"/>
</dbReference>
<evidence type="ECO:0000256" key="6">
    <source>
        <dbReference type="ARBA" id="ARBA00023288"/>
    </source>
</evidence>
<keyword evidence="3" id="KW-0547">Nucleotide-binding</keyword>
<keyword evidence="4" id="KW-0813">Transport</keyword>
<evidence type="ECO:0000313" key="10">
    <source>
        <dbReference type="Proteomes" id="UP000824890"/>
    </source>
</evidence>
<name>A0ABQ8CGG3_BRANA</name>
<dbReference type="PRINTS" id="PR00449">
    <property type="entry name" value="RASTRNSFRMNG"/>
</dbReference>
<dbReference type="SMART" id="SM00174">
    <property type="entry name" value="RHO"/>
    <property type="match status" value="1"/>
</dbReference>
<organism evidence="9 10">
    <name type="scientific">Brassica napus</name>
    <name type="common">Rape</name>
    <dbReference type="NCBI Taxonomy" id="3708"/>
    <lineage>
        <taxon>Eukaryota</taxon>
        <taxon>Viridiplantae</taxon>
        <taxon>Streptophyta</taxon>
        <taxon>Embryophyta</taxon>
        <taxon>Tracheophyta</taxon>
        <taxon>Spermatophyta</taxon>
        <taxon>Magnoliopsida</taxon>
        <taxon>eudicotyledons</taxon>
        <taxon>Gunneridae</taxon>
        <taxon>Pentapetalae</taxon>
        <taxon>rosids</taxon>
        <taxon>malvids</taxon>
        <taxon>Brassicales</taxon>
        <taxon>Brassicaceae</taxon>
        <taxon>Brassiceae</taxon>
        <taxon>Brassica</taxon>
    </lineage>
</organism>
<dbReference type="Proteomes" id="UP000824890">
    <property type="component" value="Unassembled WGS sequence"/>
</dbReference>
<dbReference type="NCBIfam" id="TIGR00231">
    <property type="entry name" value="small_GTP"/>
    <property type="match status" value="1"/>
</dbReference>
<keyword evidence="7" id="KW-0636">Prenylation</keyword>
<sequence>MLTFPLCGCELSSESKTLGFAASLISISQTRRQIVLGRRDSVKVSAAKSGNFSLGSVGLHNSIICKILQSCESLLKTNRYSKAVTLMEPKEQLSAPVAREQVEIRRMEIFSRGGSKCFDCQGFGMKSCPKCGKGDRTWRFFAFLNPKNRVKYKKLWNMSMRRRSLLKVIVLGDSGVGKTSLMNQIYGSLNGSLCRYVNNKFSQQYKATIGADFVTKELQIDDRLVTLQIWDTAGQERFQSLGVAFYRGADCCVLVYDVNYLKSFDSLDNWHEEFLKQASPRDPTAFPFILLGNKVDIDGGNSRVVSEKKAREWCAQMGNICYYETSAKEDYNVDESFLCITKLALANERDQDIYFQGIPESGSEPEQRGGCAC</sequence>
<evidence type="ECO:0000256" key="8">
    <source>
        <dbReference type="ARBA" id="ARBA00046278"/>
    </source>
</evidence>
<dbReference type="PROSITE" id="PS51421">
    <property type="entry name" value="RAS"/>
    <property type="match status" value="1"/>
</dbReference>
<proteinExistence type="inferred from homology"/>
<keyword evidence="4" id="KW-0653">Protein transport</keyword>
<dbReference type="PROSITE" id="PS51419">
    <property type="entry name" value="RAB"/>
    <property type="match status" value="1"/>
</dbReference>
<dbReference type="SMART" id="SM00173">
    <property type="entry name" value="RAS"/>
    <property type="match status" value="1"/>
</dbReference>
<dbReference type="SMART" id="SM00176">
    <property type="entry name" value="RAN"/>
    <property type="match status" value="1"/>
</dbReference>
<comment type="similarity">
    <text evidence="1">Belongs to the small GTPase superfamily. Rab family.</text>
</comment>
<dbReference type="InterPro" id="IPR005225">
    <property type="entry name" value="Small_GTP-bd"/>
</dbReference>